<sequence>MHAALAPGAIIAELGNDAQLQLLDEVAAGGRLLAFAHLEPGQRSPAATVSTRAVRQGDSWLLIGTKNPVLAGDCADTLVVSAALPDGGVGLFLVNAGPRAVGSTSTRTRRSTVSAVRRSTWTRRPRHRWATPSTRQPPFATPSSGSSRRCAPKRSVRWKKPFA</sequence>
<feature type="compositionally biased region" description="Low complexity" evidence="1">
    <location>
        <begin position="103"/>
        <end position="119"/>
    </location>
</feature>
<dbReference type="PROSITE" id="PS00430">
    <property type="entry name" value="TONB_DEPENDENT_REC_1"/>
    <property type="match status" value="1"/>
</dbReference>
<dbReference type="InterPro" id="IPR010916">
    <property type="entry name" value="TonB_box_CS"/>
</dbReference>
<feature type="compositionally biased region" description="Polar residues" evidence="1">
    <location>
        <begin position="131"/>
        <end position="147"/>
    </location>
</feature>
<comment type="caution">
    <text evidence="2">The sequence shown here is derived from an EMBL/GenBank/DDBJ whole genome shotgun (WGS) entry which is preliminary data.</text>
</comment>
<dbReference type="EMBL" id="JAOL01000160">
    <property type="protein sequence ID" value="EUA87554.1"/>
    <property type="molecule type" value="Genomic_DNA"/>
</dbReference>
<name>A0ABN0QS16_MYCUL</name>
<dbReference type="SUPFAM" id="SSF56645">
    <property type="entry name" value="Acyl-CoA dehydrogenase NM domain-like"/>
    <property type="match status" value="1"/>
</dbReference>
<dbReference type="InterPro" id="IPR009100">
    <property type="entry name" value="AcylCoA_DH/oxidase_NM_dom_sf"/>
</dbReference>
<accession>A0ABN0QS16</accession>
<dbReference type="Proteomes" id="UP000020681">
    <property type="component" value="Unassembled WGS sequence"/>
</dbReference>
<dbReference type="Gene3D" id="2.40.110.10">
    <property type="entry name" value="Butyryl-CoA Dehydrogenase, subunit A, domain 2"/>
    <property type="match status" value="1"/>
</dbReference>
<dbReference type="InterPro" id="IPR037069">
    <property type="entry name" value="AcylCoA_DH/ox_N_sf"/>
</dbReference>
<feature type="compositionally biased region" description="Basic residues" evidence="1">
    <location>
        <begin position="120"/>
        <end position="129"/>
    </location>
</feature>
<dbReference type="Gene3D" id="1.10.540.10">
    <property type="entry name" value="Acyl-CoA dehydrogenase/oxidase, N-terminal domain"/>
    <property type="match status" value="1"/>
</dbReference>
<protein>
    <submittedName>
        <fullName evidence="2">Acyl-CoA dehydrogenase, middle domain protein</fullName>
    </submittedName>
</protein>
<keyword evidence="3" id="KW-1185">Reference proteome</keyword>
<evidence type="ECO:0000256" key="1">
    <source>
        <dbReference type="SAM" id="MobiDB-lite"/>
    </source>
</evidence>
<feature type="region of interest" description="Disordered" evidence="1">
    <location>
        <begin position="103"/>
        <end position="163"/>
    </location>
</feature>
<gene>
    <name evidence="2" type="ORF">I551_5983</name>
</gene>
<evidence type="ECO:0000313" key="3">
    <source>
        <dbReference type="Proteomes" id="UP000020681"/>
    </source>
</evidence>
<feature type="compositionally biased region" description="Basic residues" evidence="1">
    <location>
        <begin position="150"/>
        <end position="163"/>
    </location>
</feature>
<organism evidence="2 3">
    <name type="scientific">Mycobacterium ulcerans str. Harvey</name>
    <dbReference type="NCBI Taxonomy" id="1299332"/>
    <lineage>
        <taxon>Bacteria</taxon>
        <taxon>Bacillati</taxon>
        <taxon>Actinomycetota</taxon>
        <taxon>Actinomycetes</taxon>
        <taxon>Mycobacteriales</taxon>
        <taxon>Mycobacteriaceae</taxon>
        <taxon>Mycobacterium</taxon>
        <taxon>Mycobacterium ulcerans group</taxon>
    </lineage>
</organism>
<evidence type="ECO:0000313" key="2">
    <source>
        <dbReference type="EMBL" id="EUA87554.1"/>
    </source>
</evidence>
<dbReference type="InterPro" id="IPR046373">
    <property type="entry name" value="Acyl-CoA_Oxase/DH_mid-dom_sf"/>
</dbReference>
<proteinExistence type="predicted"/>
<reference evidence="2 3" key="1">
    <citation type="submission" date="2014-01" db="EMBL/GenBank/DDBJ databases">
        <authorList>
            <person name="Dobos K."/>
            <person name="Lenaerts A."/>
            <person name="Ordway D."/>
            <person name="DeGroote M.A."/>
            <person name="Parker T."/>
            <person name="Sizemore C."/>
            <person name="Tallon L.J."/>
            <person name="Sadzewicz L.K."/>
            <person name="Sengamalay N."/>
            <person name="Fraser C.M."/>
            <person name="Hine E."/>
            <person name="Shefchek K.A."/>
            <person name="Das S.P."/>
            <person name="Tettelin H."/>
        </authorList>
    </citation>
    <scope>NUCLEOTIDE SEQUENCE [LARGE SCALE GENOMIC DNA]</scope>
    <source>
        <strain evidence="2 3">Harvey</strain>
    </source>
</reference>